<dbReference type="AlphaFoldDB" id="A0A7T4R3D2"/>
<proteinExistence type="inferred from homology"/>
<comment type="subunit">
    <text evidence="6">The basal body constitutes a major portion of the flagellar organelle and consists of a number of rings mounted on a central rod.</text>
</comment>
<dbReference type="PIRSF" id="PIRSF002889">
    <property type="entry name" value="Rod_FlgB"/>
    <property type="match status" value="1"/>
</dbReference>
<evidence type="ECO:0000259" key="8">
    <source>
        <dbReference type="Pfam" id="PF00460"/>
    </source>
</evidence>
<dbReference type="NCBIfam" id="TIGR01396">
    <property type="entry name" value="FlgB"/>
    <property type="match status" value="1"/>
</dbReference>
<keyword evidence="9" id="KW-0282">Flagellum</keyword>
<comment type="function">
    <text evidence="5 6">Structural component of flagellum, the bacterial motility apparatus. Part of the rod structure of flagellar basal body.</text>
</comment>
<feature type="compositionally biased region" description="Polar residues" evidence="7">
    <location>
        <begin position="92"/>
        <end position="102"/>
    </location>
</feature>
<feature type="domain" description="Flagellar basal body rod protein N-terminal" evidence="8">
    <location>
        <begin position="11"/>
        <end position="39"/>
    </location>
</feature>
<dbReference type="KEGG" id="snan:I6N98_07675"/>
<evidence type="ECO:0000256" key="6">
    <source>
        <dbReference type="PIRNR" id="PIRNR002889"/>
    </source>
</evidence>
<evidence type="ECO:0000256" key="4">
    <source>
        <dbReference type="ARBA" id="ARBA00023143"/>
    </source>
</evidence>
<accession>A0A7T4R3D2</accession>
<keyword evidence="9" id="KW-0966">Cell projection</keyword>
<dbReference type="InterPro" id="IPR006300">
    <property type="entry name" value="FlgB"/>
</dbReference>
<evidence type="ECO:0000313" key="10">
    <source>
        <dbReference type="Proteomes" id="UP000596063"/>
    </source>
</evidence>
<name>A0A7T4R3D2_9GAMM</name>
<dbReference type="InterPro" id="IPR001444">
    <property type="entry name" value="Flag_bb_rod_N"/>
</dbReference>
<dbReference type="GO" id="GO:0071978">
    <property type="term" value="P:bacterial-type flagellum-dependent swarming motility"/>
    <property type="evidence" value="ECO:0007669"/>
    <property type="project" value="TreeGrafter"/>
</dbReference>
<comment type="similarity">
    <text evidence="2 6">Belongs to the flagella basal body rod proteins family.</text>
</comment>
<evidence type="ECO:0000256" key="2">
    <source>
        <dbReference type="ARBA" id="ARBA00009677"/>
    </source>
</evidence>
<keyword evidence="4 6" id="KW-0975">Bacterial flagellum</keyword>
<dbReference type="EMBL" id="CP066167">
    <property type="protein sequence ID" value="QQD19711.1"/>
    <property type="molecule type" value="Genomic_DNA"/>
</dbReference>
<dbReference type="RefSeq" id="WP_198571195.1">
    <property type="nucleotide sequence ID" value="NZ_CP066167.1"/>
</dbReference>
<evidence type="ECO:0000313" key="9">
    <source>
        <dbReference type="EMBL" id="QQD19711.1"/>
    </source>
</evidence>
<gene>
    <name evidence="9" type="primary">flgB</name>
    <name evidence="9" type="ORF">I6N98_07675</name>
</gene>
<feature type="compositionally biased region" description="Polar residues" evidence="7">
    <location>
        <begin position="50"/>
        <end position="81"/>
    </location>
</feature>
<comment type="subcellular location">
    <subcellularLocation>
        <location evidence="1 6">Bacterial flagellum basal body</location>
    </subcellularLocation>
</comment>
<evidence type="ECO:0000256" key="1">
    <source>
        <dbReference type="ARBA" id="ARBA00004117"/>
    </source>
</evidence>
<dbReference type="PANTHER" id="PTHR30435">
    <property type="entry name" value="FLAGELLAR PROTEIN"/>
    <property type="match status" value="1"/>
</dbReference>
<feature type="region of interest" description="Disordered" evidence="7">
    <location>
        <begin position="50"/>
        <end position="102"/>
    </location>
</feature>
<sequence length="139" mass="14969">MAISFDKALGIHQQALSLREQRQSVLAANIANADTPGYQARDVDFRSALASTQGSSNGEGLAMTVTNQHHIARGNATQSNPEPVAPKYRVPTQPSEDGNTVESHIEQAAFADNTTRYQTTLHFLSGRFASMKNVISGGR</sequence>
<dbReference type="Pfam" id="PF00460">
    <property type="entry name" value="Flg_bb_rod"/>
    <property type="match status" value="1"/>
</dbReference>
<protein>
    <recommendedName>
        <fullName evidence="3 6">Flagellar basal body rod protein FlgB</fullName>
    </recommendedName>
</protein>
<organism evidence="9 10">
    <name type="scientific">Spongiibacter nanhainus</name>
    <dbReference type="NCBI Taxonomy" id="2794344"/>
    <lineage>
        <taxon>Bacteria</taxon>
        <taxon>Pseudomonadati</taxon>
        <taxon>Pseudomonadota</taxon>
        <taxon>Gammaproteobacteria</taxon>
        <taxon>Cellvibrionales</taxon>
        <taxon>Spongiibacteraceae</taxon>
        <taxon>Spongiibacter</taxon>
    </lineage>
</organism>
<keyword evidence="9" id="KW-0969">Cilium</keyword>
<keyword evidence="10" id="KW-1185">Reference proteome</keyword>
<evidence type="ECO:0000256" key="7">
    <source>
        <dbReference type="SAM" id="MobiDB-lite"/>
    </source>
</evidence>
<evidence type="ECO:0000256" key="3">
    <source>
        <dbReference type="ARBA" id="ARBA00014376"/>
    </source>
</evidence>
<reference evidence="9 10" key="1">
    <citation type="submission" date="2020-12" db="EMBL/GenBank/DDBJ databases">
        <authorList>
            <person name="Shan Y."/>
        </authorList>
    </citation>
    <scope>NUCLEOTIDE SEQUENCE [LARGE SCALE GENOMIC DNA]</scope>
    <source>
        <strain evidence="10">csc3.9</strain>
    </source>
</reference>
<dbReference type="GO" id="GO:0030694">
    <property type="term" value="C:bacterial-type flagellum basal body, rod"/>
    <property type="evidence" value="ECO:0007669"/>
    <property type="project" value="InterPro"/>
</dbReference>
<dbReference type="PROSITE" id="PS00588">
    <property type="entry name" value="FLAGELLA_BB_ROD"/>
    <property type="match status" value="1"/>
</dbReference>
<dbReference type="PANTHER" id="PTHR30435:SF12">
    <property type="entry name" value="FLAGELLAR BASAL BODY ROD PROTEIN FLGB"/>
    <property type="match status" value="1"/>
</dbReference>
<dbReference type="Proteomes" id="UP000596063">
    <property type="component" value="Chromosome"/>
</dbReference>
<evidence type="ECO:0000256" key="5">
    <source>
        <dbReference type="ARBA" id="ARBA00024934"/>
    </source>
</evidence>
<dbReference type="InterPro" id="IPR019776">
    <property type="entry name" value="Flagellar_basal_body_rod_CS"/>
</dbReference>